<keyword evidence="1" id="KW-0805">Transcription regulation</keyword>
<name>A0A833VWB0_9POAL</name>
<dbReference type="InterPro" id="IPR036093">
    <property type="entry name" value="NAC_dom_sf"/>
</dbReference>
<dbReference type="GO" id="GO:0000976">
    <property type="term" value="F:transcription cis-regulatory region binding"/>
    <property type="evidence" value="ECO:0007669"/>
    <property type="project" value="TreeGrafter"/>
</dbReference>
<evidence type="ECO:0000256" key="5">
    <source>
        <dbReference type="SAM" id="MobiDB-lite"/>
    </source>
</evidence>
<keyword evidence="8" id="KW-1185">Reference proteome</keyword>
<dbReference type="PANTHER" id="PTHR31079:SF2">
    <property type="entry name" value="NAC DOMAIN CONTAINING PROTEIN 44-RELATED"/>
    <property type="match status" value="1"/>
</dbReference>
<feature type="region of interest" description="Disordered" evidence="5">
    <location>
        <begin position="247"/>
        <end position="271"/>
    </location>
</feature>
<reference evidence="7" key="1">
    <citation type="submission" date="2020-01" db="EMBL/GenBank/DDBJ databases">
        <title>Genome sequence of Kobresia littledalei, the first chromosome-level genome in the family Cyperaceae.</title>
        <authorList>
            <person name="Qu G."/>
        </authorList>
    </citation>
    <scope>NUCLEOTIDE SEQUENCE</scope>
    <source>
        <strain evidence="7">C.B.Clarke</strain>
        <tissue evidence="7">Leaf</tissue>
    </source>
</reference>
<evidence type="ECO:0000256" key="3">
    <source>
        <dbReference type="ARBA" id="ARBA00023163"/>
    </source>
</evidence>
<feature type="compositionally biased region" description="Pro residues" evidence="5">
    <location>
        <begin position="253"/>
        <end position="262"/>
    </location>
</feature>
<dbReference type="InterPro" id="IPR044799">
    <property type="entry name" value="SOG1-like"/>
</dbReference>
<dbReference type="SUPFAM" id="SSF101941">
    <property type="entry name" value="NAC domain"/>
    <property type="match status" value="1"/>
</dbReference>
<evidence type="ECO:0000256" key="1">
    <source>
        <dbReference type="ARBA" id="ARBA00023015"/>
    </source>
</evidence>
<dbReference type="InterPro" id="IPR003441">
    <property type="entry name" value="NAC-dom"/>
</dbReference>
<keyword evidence="3" id="KW-0804">Transcription</keyword>
<evidence type="ECO:0000256" key="4">
    <source>
        <dbReference type="ARBA" id="ARBA00023242"/>
    </source>
</evidence>
<sequence length="382" mass="43267">MARAWLVTSRGIAKKIKQTAQFSSKQIIELSEEAKRECPNCNHVIDNTDVNIEWPGLPAGVKFDPSDLELIKHLEGKVGMGNSKPHMFIDVFIPTVEEEQGICYTHPENLPGIKKDGNCAHFFHKISNAYASGPRKRRKINTEDSSSISVEHVRWHKTGKTKPIIENGIQKGWKKIMVLYKRAQRGCEPDKANWVMHQYHLGTEEEEEEKDGQMVVSKIFYQLGKEKEKFELESVEGEDDNITVHATTVSPRTPMPKAPQPPHQKRSSQVELPVQNVEPVVGQDMQHEEKPTSPVVCLRNEGTSVLWENESQAVEESDPNKLGHSLLCLESSLDFGLDDILDEYFVRSDLRCGNLTSPPDLHISELPFGSQDSISSWWQDHD</sequence>
<feature type="domain" description="NAC" evidence="6">
    <location>
        <begin position="57"/>
        <end position="222"/>
    </location>
</feature>
<dbReference type="Gene3D" id="2.170.150.80">
    <property type="entry name" value="NAC domain"/>
    <property type="match status" value="1"/>
</dbReference>
<evidence type="ECO:0000259" key="6">
    <source>
        <dbReference type="PROSITE" id="PS51005"/>
    </source>
</evidence>
<organism evidence="7 8">
    <name type="scientific">Carex littledalei</name>
    <dbReference type="NCBI Taxonomy" id="544730"/>
    <lineage>
        <taxon>Eukaryota</taxon>
        <taxon>Viridiplantae</taxon>
        <taxon>Streptophyta</taxon>
        <taxon>Embryophyta</taxon>
        <taxon>Tracheophyta</taxon>
        <taxon>Spermatophyta</taxon>
        <taxon>Magnoliopsida</taxon>
        <taxon>Liliopsida</taxon>
        <taxon>Poales</taxon>
        <taxon>Cyperaceae</taxon>
        <taxon>Cyperoideae</taxon>
        <taxon>Cariceae</taxon>
        <taxon>Carex</taxon>
        <taxon>Carex subgen. Euthyceras</taxon>
    </lineage>
</organism>
<proteinExistence type="predicted"/>
<keyword evidence="2" id="KW-0238">DNA-binding</keyword>
<dbReference type="GO" id="GO:0005634">
    <property type="term" value="C:nucleus"/>
    <property type="evidence" value="ECO:0007669"/>
    <property type="project" value="TreeGrafter"/>
</dbReference>
<dbReference type="FunFam" id="2.170.150.80:FF:000009">
    <property type="entry name" value="NAC domain-containing protein 8"/>
    <property type="match status" value="1"/>
</dbReference>
<dbReference type="EMBL" id="SWLB01000006">
    <property type="protein sequence ID" value="KAF3338023.1"/>
    <property type="molecule type" value="Genomic_DNA"/>
</dbReference>
<dbReference type="Pfam" id="PF02365">
    <property type="entry name" value="NAM"/>
    <property type="match status" value="1"/>
</dbReference>
<evidence type="ECO:0000313" key="8">
    <source>
        <dbReference type="Proteomes" id="UP000623129"/>
    </source>
</evidence>
<evidence type="ECO:0000256" key="2">
    <source>
        <dbReference type="ARBA" id="ARBA00023125"/>
    </source>
</evidence>
<protein>
    <submittedName>
        <fullName evidence="7">NAC domain-containing protein 8-like protein</fullName>
    </submittedName>
</protein>
<dbReference type="GO" id="GO:0003700">
    <property type="term" value="F:DNA-binding transcription factor activity"/>
    <property type="evidence" value="ECO:0007669"/>
    <property type="project" value="InterPro"/>
</dbReference>
<accession>A0A833VWB0</accession>
<dbReference type="PANTHER" id="PTHR31079">
    <property type="entry name" value="NAC DOMAIN-CONTAINING PROTEIN 73"/>
    <property type="match status" value="1"/>
</dbReference>
<dbReference type="Proteomes" id="UP000623129">
    <property type="component" value="Unassembled WGS sequence"/>
</dbReference>
<dbReference type="OrthoDB" id="643388at2759"/>
<comment type="caution">
    <text evidence="7">The sequence shown here is derived from an EMBL/GenBank/DDBJ whole genome shotgun (WGS) entry which is preliminary data.</text>
</comment>
<dbReference type="PROSITE" id="PS51005">
    <property type="entry name" value="NAC"/>
    <property type="match status" value="1"/>
</dbReference>
<gene>
    <name evidence="7" type="ORF">FCM35_KLT18610</name>
</gene>
<keyword evidence="4" id="KW-0539">Nucleus</keyword>
<dbReference type="AlphaFoldDB" id="A0A833VWB0"/>
<evidence type="ECO:0000313" key="7">
    <source>
        <dbReference type="EMBL" id="KAF3338023.1"/>
    </source>
</evidence>